<dbReference type="AlphaFoldDB" id="A0AAV4BGC3"/>
<accession>A0AAV4BGC3</accession>
<keyword evidence="2" id="KW-1185">Reference proteome</keyword>
<reference evidence="1 2" key="1">
    <citation type="journal article" date="2021" name="Elife">
        <title>Chloroplast acquisition without the gene transfer in kleptoplastic sea slugs, Plakobranchus ocellatus.</title>
        <authorList>
            <person name="Maeda T."/>
            <person name="Takahashi S."/>
            <person name="Yoshida T."/>
            <person name="Shimamura S."/>
            <person name="Takaki Y."/>
            <person name="Nagai Y."/>
            <person name="Toyoda A."/>
            <person name="Suzuki Y."/>
            <person name="Arimoto A."/>
            <person name="Ishii H."/>
            <person name="Satoh N."/>
            <person name="Nishiyama T."/>
            <person name="Hasebe M."/>
            <person name="Maruyama T."/>
            <person name="Minagawa J."/>
            <person name="Obokata J."/>
            <person name="Shigenobu S."/>
        </authorList>
    </citation>
    <scope>NUCLEOTIDE SEQUENCE [LARGE SCALE GENOMIC DNA]</scope>
</reference>
<evidence type="ECO:0000313" key="1">
    <source>
        <dbReference type="EMBL" id="GFO19600.1"/>
    </source>
</evidence>
<sequence>MNLIKKPSQRLSLASRQSLASLMTSRSFSAKSSSGTSRTMGGFSESRCYKHSPRVALRHIHVGEELAIFEAEQWQTAFAAMGGLKKRNVKAPTSFTVLNKAPYHCSCLGREFEQDNINTHIGRITAVTRYARWVWN</sequence>
<proteinExistence type="predicted"/>
<evidence type="ECO:0000313" key="2">
    <source>
        <dbReference type="Proteomes" id="UP000735302"/>
    </source>
</evidence>
<gene>
    <name evidence="1" type="ORF">PoB_004610500</name>
</gene>
<comment type="caution">
    <text evidence="1">The sequence shown here is derived from an EMBL/GenBank/DDBJ whole genome shotgun (WGS) entry which is preliminary data.</text>
</comment>
<dbReference type="EMBL" id="BLXT01005065">
    <property type="protein sequence ID" value="GFO19600.1"/>
    <property type="molecule type" value="Genomic_DNA"/>
</dbReference>
<organism evidence="1 2">
    <name type="scientific">Plakobranchus ocellatus</name>
    <dbReference type="NCBI Taxonomy" id="259542"/>
    <lineage>
        <taxon>Eukaryota</taxon>
        <taxon>Metazoa</taxon>
        <taxon>Spiralia</taxon>
        <taxon>Lophotrochozoa</taxon>
        <taxon>Mollusca</taxon>
        <taxon>Gastropoda</taxon>
        <taxon>Heterobranchia</taxon>
        <taxon>Euthyneura</taxon>
        <taxon>Panpulmonata</taxon>
        <taxon>Sacoglossa</taxon>
        <taxon>Placobranchoidea</taxon>
        <taxon>Plakobranchidae</taxon>
        <taxon>Plakobranchus</taxon>
    </lineage>
</organism>
<dbReference type="Proteomes" id="UP000735302">
    <property type="component" value="Unassembled WGS sequence"/>
</dbReference>
<name>A0AAV4BGC3_9GAST</name>
<protein>
    <submittedName>
        <fullName evidence="1">Uncharacterized protein</fullName>
    </submittedName>
</protein>